<evidence type="ECO:0000313" key="3">
    <source>
        <dbReference type="Proteomes" id="UP000003786"/>
    </source>
</evidence>
<keyword evidence="1" id="KW-1133">Transmembrane helix</keyword>
<keyword evidence="1" id="KW-0812">Transmembrane</keyword>
<reference evidence="2 3" key="1">
    <citation type="journal article" date="2012" name="MBio">
        <title>Comparative genome analysis of three eukaryotic parasites with differing abilities to transform leukocytes reveals key mediators of Theileria-induced leukocyte transformation.</title>
        <authorList>
            <person name="Hayashida K."/>
            <person name="Hara Y."/>
            <person name="Abe T."/>
            <person name="Yamasaki C."/>
            <person name="Toyoda A."/>
            <person name="Kosuge T."/>
            <person name="Suzuki Y."/>
            <person name="Sato Y."/>
            <person name="Kawashima S."/>
            <person name="Katayama T."/>
            <person name="Wakaguri H."/>
            <person name="Inoue N."/>
            <person name="Homma K."/>
            <person name="Tada-Umezaki M."/>
            <person name="Yagi Y."/>
            <person name="Fujii Y."/>
            <person name="Habara T."/>
            <person name="Kanehisa M."/>
            <person name="Watanabe H."/>
            <person name="Ito K."/>
            <person name="Gojobori T."/>
            <person name="Sugawara H."/>
            <person name="Imanishi T."/>
            <person name="Weir W."/>
            <person name="Gardner M."/>
            <person name="Pain A."/>
            <person name="Shiels B."/>
            <person name="Hattori M."/>
            <person name="Nene V."/>
            <person name="Sugimoto C."/>
        </authorList>
    </citation>
    <scope>NUCLEOTIDE SEQUENCE [LARGE SCALE GENOMIC DNA]</scope>
    <source>
        <strain evidence="2 3">Shintoku</strain>
    </source>
</reference>
<dbReference type="EMBL" id="AP011946">
    <property type="protein sequence ID" value="BAM39572.1"/>
    <property type="molecule type" value="Genomic_DNA"/>
</dbReference>
<gene>
    <name evidence="2" type="ORF">TOT_010001350</name>
</gene>
<dbReference type="Proteomes" id="UP000003786">
    <property type="component" value="Chromosome 1"/>
</dbReference>
<proteinExistence type="predicted"/>
<keyword evidence="3" id="KW-1185">Reference proteome</keyword>
<dbReference type="RefSeq" id="XP_009689873.1">
    <property type="nucleotide sequence ID" value="XM_009691578.1"/>
</dbReference>
<evidence type="ECO:0000313" key="2">
    <source>
        <dbReference type="EMBL" id="BAM39572.1"/>
    </source>
</evidence>
<dbReference type="OrthoDB" id="365966at2759"/>
<dbReference type="GeneID" id="20714149"/>
<dbReference type="AlphaFoldDB" id="J4CCK9"/>
<evidence type="ECO:0000256" key="1">
    <source>
        <dbReference type="SAM" id="Phobius"/>
    </source>
</evidence>
<sequence length="203" mass="23423">MYFSFFNKTLSFVYCYVVCFFVINSLFCLGLKSNLPYDNNSDLSKRNYKEMINLGSFNDSKYSSGEITLVKSQLKADVTYKLVLGSQITTGSIWFCADIYAGSEYKFTNHNYSDLKMILKTDYKHHLAKYGIVKHNFKVEPFKTLEDLTAVDPGMVGFPEKLYTFLTVSKDVKVGEYVVLFAYGRTFTDDLPHKFKEFKVKIV</sequence>
<keyword evidence="1" id="KW-0472">Membrane</keyword>
<name>J4CCK9_THEOR</name>
<accession>J4CCK9</accession>
<dbReference type="KEGG" id="tot:TOT_010001350"/>
<organism evidence="2 3">
    <name type="scientific">Theileria orientalis strain Shintoku</name>
    <dbReference type="NCBI Taxonomy" id="869250"/>
    <lineage>
        <taxon>Eukaryota</taxon>
        <taxon>Sar</taxon>
        <taxon>Alveolata</taxon>
        <taxon>Apicomplexa</taxon>
        <taxon>Aconoidasida</taxon>
        <taxon>Piroplasmida</taxon>
        <taxon>Theileriidae</taxon>
        <taxon>Theileria</taxon>
    </lineage>
</organism>
<protein>
    <submittedName>
        <fullName evidence="2">Uncharacterized protein</fullName>
    </submittedName>
</protein>
<feature type="transmembrane region" description="Helical" evidence="1">
    <location>
        <begin position="12"/>
        <end position="32"/>
    </location>
</feature>
<dbReference type="VEuPathDB" id="PiroplasmaDB:TOT_010001350"/>
<dbReference type="OMA" id="AGSEYKF"/>
<dbReference type="eggNOG" id="ENOG502TN3N">
    <property type="taxonomic scope" value="Eukaryota"/>
</dbReference>